<name>A0A8J3ZLZ4_9ACTN</name>
<dbReference type="GO" id="GO:0031418">
    <property type="term" value="F:L-ascorbic acid binding"/>
    <property type="evidence" value="ECO:0007669"/>
    <property type="project" value="UniProtKB-KW"/>
</dbReference>
<evidence type="ECO:0000256" key="3">
    <source>
        <dbReference type="ARBA" id="ARBA00022896"/>
    </source>
</evidence>
<reference evidence="8" key="1">
    <citation type="submission" date="2021-01" db="EMBL/GenBank/DDBJ databases">
        <title>Whole genome shotgun sequence of Virgisporangium aurantiacum NBRC 16421.</title>
        <authorList>
            <person name="Komaki H."/>
            <person name="Tamura T."/>
        </authorList>
    </citation>
    <scope>NUCLEOTIDE SEQUENCE</scope>
    <source>
        <strain evidence="8">NBRC 16421</strain>
    </source>
</reference>
<evidence type="ECO:0000256" key="6">
    <source>
        <dbReference type="ARBA" id="ARBA00023004"/>
    </source>
</evidence>
<evidence type="ECO:0000313" key="9">
    <source>
        <dbReference type="Proteomes" id="UP000612585"/>
    </source>
</evidence>
<keyword evidence="2" id="KW-0479">Metal-binding</keyword>
<protein>
    <recommendedName>
        <fullName evidence="7">Fe2OG dioxygenase domain-containing protein</fullName>
    </recommendedName>
</protein>
<keyword evidence="3" id="KW-0847">Vitamin C</keyword>
<dbReference type="InterPro" id="IPR036249">
    <property type="entry name" value="Thioredoxin-like_sf"/>
</dbReference>
<dbReference type="SUPFAM" id="SSF52833">
    <property type="entry name" value="Thioredoxin-like"/>
    <property type="match status" value="1"/>
</dbReference>
<comment type="caution">
    <text evidence="8">The sequence shown here is derived from an EMBL/GenBank/DDBJ whole genome shotgun (WGS) entry which is preliminary data.</text>
</comment>
<keyword evidence="5" id="KW-0560">Oxidoreductase</keyword>
<sequence length="338" mass="36795">MRMGGRGQLGVGERAADFVTGGPSGVPARFYAYAGGRPTAVVFCDAESDPRLVDLAGRLAVREDVALCCVAPNGATRVADVPMWSDHDGLVAEAYGVTPRELTAVVLDPNLRVVGVVVGDRFVDRVVELLDGAAYHDRPVEVVAQAPVLVLPRVLHAAYRDRLIRVWESDGGADTGVERAGNDVPDASVKRRRDHTVDDHALLRELTSVIGRRVFPEIGKAFAYRPTRFEGFKIACYDAATGGFFRPHRDNLTPSTAHRVFALTLNLNDDYDGGQLRFPEYGNQRYRPEAGAALVFSCAHLHEVLDVTAGRRFVLLSFLYAAAAGDPRRTVADRSPSR</sequence>
<keyword evidence="4" id="KW-0223">Dioxygenase</keyword>
<dbReference type="GO" id="GO:0005506">
    <property type="term" value="F:iron ion binding"/>
    <property type="evidence" value="ECO:0007669"/>
    <property type="project" value="InterPro"/>
</dbReference>
<dbReference type="Pfam" id="PF13640">
    <property type="entry name" value="2OG-FeII_Oxy_3"/>
    <property type="match status" value="1"/>
</dbReference>
<dbReference type="SMART" id="SM00702">
    <property type="entry name" value="P4Hc"/>
    <property type="match status" value="1"/>
</dbReference>
<dbReference type="InterPro" id="IPR044862">
    <property type="entry name" value="Pro_4_hyd_alph_FE2OG_OXY"/>
</dbReference>
<dbReference type="InterPro" id="IPR005123">
    <property type="entry name" value="Oxoglu/Fe-dep_dioxygenase_dom"/>
</dbReference>
<dbReference type="AlphaFoldDB" id="A0A8J3ZLZ4"/>
<evidence type="ECO:0000256" key="1">
    <source>
        <dbReference type="ARBA" id="ARBA00001961"/>
    </source>
</evidence>
<dbReference type="Proteomes" id="UP000612585">
    <property type="component" value="Unassembled WGS sequence"/>
</dbReference>
<accession>A0A8J3ZLZ4</accession>
<gene>
    <name evidence="8" type="ORF">Vau01_114990</name>
</gene>
<dbReference type="Gene3D" id="2.60.120.620">
    <property type="entry name" value="q2cbj1_9rhob like domain"/>
    <property type="match status" value="1"/>
</dbReference>
<proteinExistence type="predicted"/>
<evidence type="ECO:0000256" key="4">
    <source>
        <dbReference type="ARBA" id="ARBA00022964"/>
    </source>
</evidence>
<dbReference type="GO" id="GO:0016705">
    <property type="term" value="F:oxidoreductase activity, acting on paired donors, with incorporation or reduction of molecular oxygen"/>
    <property type="evidence" value="ECO:0007669"/>
    <property type="project" value="InterPro"/>
</dbReference>
<feature type="domain" description="Fe2OG dioxygenase" evidence="7">
    <location>
        <begin position="228"/>
        <end position="321"/>
    </location>
</feature>
<keyword evidence="6" id="KW-0408">Iron</keyword>
<dbReference type="GO" id="GO:0051213">
    <property type="term" value="F:dioxygenase activity"/>
    <property type="evidence" value="ECO:0007669"/>
    <property type="project" value="UniProtKB-KW"/>
</dbReference>
<comment type="cofactor">
    <cofactor evidence="1">
        <name>L-ascorbate</name>
        <dbReference type="ChEBI" id="CHEBI:38290"/>
    </cofactor>
</comment>
<evidence type="ECO:0000313" key="8">
    <source>
        <dbReference type="EMBL" id="GIJ63983.1"/>
    </source>
</evidence>
<keyword evidence="9" id="KW-1185">Reference proteome</keyword>
<dbReference type="RefSeq" id="WP_204011656.1">
    <property type="nucleotide sequence ID" value="NZ_BOPG01000105.1"/>
</dbReference>
<organism evidence="8 9">
    <name type="scientific">Virgisporangium aurantiacum</name>
    <dbReference type="NCBI Taxonomy" id="175570"/>
    <lineage>
        <taxon>Bacteria</taxon>
        <taxon>Bacillati</taxon>
        <taxon>Actinomycetota</taxon>
        <taxon>Actinomycetes</taxon>
        <taxon>Micromonosporales</taxon>
        <taxon>Micromonosporaceae</taxon>
        <taxon>Virgisporangium</taxon>
    </lineage>
</organism>
<dbReference type="PROSITE" id="PS51471">
    <property type="entry name" value="FE2OG_OXY"/>
    <property type="match status" value="1"/>
</dbReference>
<dbReference type="InterPro" id="IPR006620">
    <property type="entry name" value="Pro_4_hyd_alph"/>
</dbReference>
<evidence type="ECO:0000256" key="2">
    <source>
        <dbReference type="ARBA" id="ARBA00022723"/>
    </source>
</evidence>
<evidence type="ECO:0000256" key="5">
    <source>
        <dbReference type="ARBA" id="ARBA00023002"/>
    </source>
</evidence>
<evidence type="ECO:0000259" key="7">
    <source>
        <dbReference type="PROSITE" id="PS51471"/>
    </source>
</evidence>
<dbReference type="EMBL" id="BOPG01000105">
    <property type="protein sequence ID" value="GIJ63983.1"/>
    <property type="molecule type" value="Genomic_DNA"/>
</dbReference>